<name>A0AAN8ZYV6_HALRR</name>
<evidence type="ECO:0000256" key="5">
    <source>
        <dbReference type="ARBA" id="ARBA00022794"/>
    </source>
</evidence>
<feature type="compositionally biased region" description="Basic and acidic residues" evidence="8">
    <location>
        <begin position="101"/>
        <end position="113"/>
    </location>
</feature>
<evidence type="ECO:0000313" key="10">
    <source>
        <dbReference type="EMBL" id="KAK7068918.1"/>
    </source>
</evidence>
<reference evidence="10 11" key="1">
    <citation type="submission" date="2023-11" db="EMBL/GenBank/DDBJ databases">
        <title>Halocaridina rubra genome assembly.</title>
        <authorList>
            <person name="Smith C."/>
        </authorList>
    </citation>
    <scope>NUCLEOTIDE SEQUENCE [LARGE SCALE GENOMIC DNA]</scope>
    <source>
        <strain evidence="10">EP-1</strain>
        <tissue evidence="10">Whole</tissue>
    </source>
</reference>
<organism evidence="10 11">
    <name type="scientific">Halocaridina rubra</name>
    <name type="common">Hawaiian red shrimp</name>
    <dbReference type="NCBI Taxonomy" id="373956"/>
    <lineage>
        <taxon>Eukaryota</taxon>
        <taxon>Metazoa</taxon>
        <taxon>Ecdysozoa</taxon>
        <taxon>Arthropoda</taxon>
        <taxon>Crustacea</taxon>
        <taxon>Multicrustacea</taxon>
        <taxon>Malacostraca</taxon>
        <taxon>Eumalacostraca</taxon>
        <taxon>Eucarida</taxon>
        <taxon>Decapoda</taxon>
        <taxon>Pleocyemata</taxon>
        <taxon>Caridea</taxon>
        <taxon>Atyoidea</taxon>
        <taxon>Atyidae</taxon>
        <taxon>Halocaridina</taxon>
    </lineage>
</organism>
<keyword evidence="4" id="KW-0963">Cytoplasm</keyword>
<keyword evidence="6" id="KW-0206">Cytoskeleton</keyword>
<dbReference type="GO" id="GO:0097730">
    <property type="term" value="C:non-motile cilium"/>
    <property type="evidence" value="ECO:0007669"/>
    <property type="project" value="TreeGrafter"/>
</dbReference>
<gene>
    <name evidence="10" type="ORF">SK128_028614</name>
</gene>
<evidence type="ECO:0000313" key="11">
    <source>
        <dbReference type="Proteomes" id="UP001381693"/>
    </source>
</evidence>
<feature type="domain" description="Centriolar and ciliogenesis-associated protein HYLS1 C-terminal" evidence="9">
    <location>
        <begin position="203"/>
        <end position="243"/>
    </location>
</feature>
<dbReference type="InterPro" id="IPR027918">
    <property type="entry name" value="HYLS1_C_dom"/>
</dbReference>
<comment type="subcellular location">
    <subcellularLocation>
        <location evidence="2">Cell projection</location>
        <location evidence="2">Cilium</location>
    </subcellularLocation>
    <subcellularLocation>
        <location evidence="1">Cytoplasm</location>
        <location evidence="1">Cytoskeleton</location>
        <location evidence="1">Microtubule organizing center</location>
        <location evidence="1">Centrosome</location>
        <location evidence="1">Centriole</location>
    </subcellularLocation>
</comment>
<protein>
    <recommendedName>
        <fullName evidence="9">Centriolar and ciliogenesis-associated protein HYLS1 C-terminal domain-containing protein</fullName>
    </recommendedName>
</protein>
<feature type="region of interest" description="Disordered" evidence="8">
    <location>
        <begin position="44"/>
        <end position="189"/>
    </location>
</feature>
<keyword evidence="11" id="KW-1185">Reference proteome</keyword>
<evidence type="ECO:0000256" key="8">
    <source>
        <dbReference type="SAM" id="MobiDB-lite"/>
    </source>
</evidence>
<keyword evidence="7" id="KW-0966">Cell projection</keyword>
<dbReference type="InterPro" id="IPR052319">
    <property type="entry name" value="Centriolar_ciliogenesis_assoc"/>
</dbReference>
<feature type="compositionally biased region" description="Basic and acidic residues" evidence="8">
    <location>
        <begin position="44"/>
        <end position="60"/>
    </location>
</feature>
<comment type="caution">
    <text evidence="10">The sequence shown here is derived from an EMBL/GenBank/DDBJ whole genome shotgun (WGS) entry which is preliminary data.</text>
</comment>
<evidence type="ECO:0000259" key="9">
    <source>
        <dbReference type="Pfam" id="PF15311"/>
    </source>
</evidence>
<evidence type="ECO:0000256" key="1">
    <source>
        <dbReference type="ARBA" id="ARBA00004114"/>
    </source>
</evidence>
<comment type="similarity">
    <text evidence="3">Belongs to the HYLS1 family.</text>
</comment>
<evidence type="ECO:0000256" key="3">
    <source>
        <dbReference type="ARBA" id="ARBA00010091"/>
    </source>
</evidence>
<proteinExistence type="inferred from homology"/>
<dbReference type="Proteomes" id="UP001381693">
    <property type="component" value="Unassembled WGS sequence"/>
</dbReference>
<dbReference type="EMBL" id="JAXCGZ010017083">
    <property type="protein sequence ID" value="KAK7068918.1"/>
    <property type="molecule type" value="Genomic_DNA"/>
</dbReference>
<dbReference type="Pfam" id="PF15311">
    <property type="entry name" value="HYLS1_C"/>
    <property type="match status" value="1"/>
</dbReference>
<keyword evidence="5" id="KW-0970">Cilium biogenesis/degradation</keyword>
<dbReference type="GO" id="GO:0060271">
    <property type="term" value="P:cilium assembly"/>
    <property type="evidence" value="ECO:0007669"/>
    <property type="project" value="TreeGrafter"/>
</dbReference>
<evidence type="ECO:0000256" key="7">
    <source>
        <dbReference type="ARBA" id="ARBA00023273"/>
    </source>
</evidence>
<accession>A0AAN8ZYV6</accession>
<evidence type="ECO:0000256" key="6">
    <source>
        <dbReference type="ARBA" id="ARBA00023212"/>
    </source>
</evidence>
<sequence>MPYHLRITENEVRAELEQMGFTNVPDDMVESFRKDLLKMIKSDLKKLKKDREKGQSREDSSFLSNGPQPVRRSDIFPETSTPLLVGPTTSVSKKLPGAWHSEGESGYSDKESVPSHSSYDAEEEESDLTSDNVKKPPNANVCERDTHSTALSKQATKVVEVKERDKLATNGTVQKPSSSKEKDKTSTLKRRIFKPKKTLPSYPSRNDPVSLYHYYRAHWDKHKVPGEDPRSKLRWEVRTKLFYSS</sequence>
<evidence type="ECO:0000256" key="4">
    <source>
        <dbReference type="ARBA" id="ARBA00022490"/>
    </source>
</evidence>
<dbReference type="PANTHER" id="PTHR34174:SF1">
    <property type="entry name" value="CENTRIOLAR AND CILIOGENESIS-ASSOCIATED PROTEIN HYLS1"/>
    <property type="match status" value="1"/>
</dbReference>
<feature type="compositionally biased region" description="Polar residues" evidence="8">
    <location>
        <begin position="78"/>
        <end position="92"/>
    </location>
</feature>
<dbReference type="PANTHER" id="PTHR34174">
    <property type="entry name" value="HYDROLETHALUS SYNDROME PROTEIN 1"/>
    <property type="match status" value="1"/>
</dbReference>
<dbReference type="GO" id="GO:0005814">
    <property type="term" value="C:centriole"/>
    <property type="evidence" value="ECO:0007669"/>
    <property type="project" value="UniProtKB-SubCell"/>
</dbReference>
<dbReference type="AlphaFoldDB" id="A0AAN8ZYV6"/>
<evidence type="ECO:0000256" key="2">
    <source>
        <dbReference type="ARBA" id="ARBA00004138"/>
    </source>
</evidence>